<dbReference type="Proteomes" id="UP001432014">
    <property type="component" value="Chromosome"/>
</dbReference>
<dbReference type="RefSeq" id="WP_329494609.1">
    <property type="nucleotide sequence ID" value="NZ_CP108460.1"/>
</dbReference>
<dbReference type="InterPro" id="IPR043917">
    <property type="entry name" value="DUF5753"/>
</dbReference>
<reference evidence="3 4" key="1">
    <citation type="submission" date="2022-10" db="EMBL/GenBank/DDBJ databases">
        <title>The complete genomes of actinobacterial strains from the NBC collection.</title>
        <authorList>
            <person name="Joergensen T.S."/>
            <person name="Alvarez Arevalo M."/>
            <person name="Sterndorff E.B."/>
            <person name="Faurdal D."/>
            <person name="Vuksanovic O."/>
            <person name="Mourched A.-S."/>
            <person name="Charusanti P."/>
            <person name="Shaw S."/>
            <person name="Blin K."/>
            <person name="Weber T."/>
        </authorList>
    </citation>
    <scope>NUCLEOTIDE SEQUENCE [LARGE SCALE GENOMIC DNA]</scope>
    <source>
        <strain evidence="3 4">NBC_01247</strain>
    </source>
</reference>
<dbReference type="Gene3D" id="1.10.260.40">
    <property type="entry name" value="lambda repressor-like DNA-binding domains"/>
    <property type="match status" value="1"/>
</dbReference>
<dbReference type="EMBL" id="CP108482">
    <property type="protein sequence ID" value="WUS59291.1"/>
    <property type="molecule type" value="Genomic_DNA"/>
</dbReference>
<dbReference type="SMART" id="SM00530">
    <property type="entry name" value="HTH_XRE"/>
    <property type="match status" value="1"/>
</dbReference>
<sequence length="358" mass="39379">MTGRKPASPPAPPSPPLRASAGSVFGGLVRRTREARGMSQGDVAKLIPCSRPHLTRVESGTRVPQRNFVTACDRIFGTGSELLEIWEEIDWYVPVEHPDWFQRYARIEAQATMIQEFNVARISGLLQTERYARALFSHGDAAGDPQLVEERVAARLSRQQRITNADGPLFIAVLAEAAVRQVVGGAEVMYEQLQHLLDVGRLPNVVIQVAPFSLGERVPFGTFTSVVVSPDGRRRVYSESLDRGHFVEDPKEVRRYQRAYDLLRADALSVRESAQLIRSVMRGLLNMATPVPDLSAAPWRKSTYSDNNGGACVEVADDFPGLVPVRDSKDPDGPALVFRAEAWSSFVDAVKTGGFPAA</sequence>
<organism evidence="3 4">
    <name type="scientific">Kitasatospora herbaricolor</name>
    <dbReference type="NCBI Taxonomy" id="68217"/>
    <lineage>
        <taxon>Bacteria</taxon>
        <taxon>Bacillati</taxon>
        <taxon>Actinomycetota</taxon>
        <taxon>Actinomycetes</taxon>
        <taxon>Kitasatosporales</taxon>
        <taxon>Streptomycetaceae</taxon>
        <taxon>Kitasatospora</taxon>
    </lineage>
</organism>
<protein>
    <submittedName>
        <fullName evidence="3">Scr1 family TA system antitoxin-like transcriptional regulator</fullName>
    </submittedName>
</protein>
<dbReference type="SUPFAM" id="SSF47413">
    <property type="entry name" value="lambda repressor-like DNA-binding domains"/>
    <property type="match status" value="1"/>
</dbReference>
<evidence type="ECO:0000313" key="4">
    <source>
        <dbReference type="Proteomes" id="UP001432014"/>
    </source>
</evidence>
<accession>A0ABZ1WEH1</accession>
<keyword evidence="4" id="KW-1185">Reference proteome</keyword>
<dbReference type="InterPro" id="IPR010982">
    <property type="entry name" value="Lambda_DNA-bd_dom_sf"/>
</dbReference>
<gene>
    <name evidence="3" type="ORF">OG469_29575</name>
</gene>
<dbReference type="PROSITE" id="PS50943">
    <property type="entry name" value="HTH_CROC1"/>
    <property type="match status" value="1"/>
</dbReference>
<feature type="domain" description="HTH cro/C1-type" evidence="2">
    <location>
        <begin position="29"/>
        <end position="82"/>
    </location>
</feature>
<dbReference type="Pfam" id="PF13560">
    <property type="entry name" value="HTH_31"/>
    <property type="match status" value="1"/>
</dbReference>
<dbReference type="InterPro" id="IPR001387">
    <property type="entry name" value="Cro/C1-type_HTH"/>
</dbReference>
<dbReference type="Pfam" id="PF19054">
    <property type="entry name" value="DUF5753"/>
    <property type="match status" value="1"/>
</dbReference>
<dbReference type="CDD" id="cd00093">
    <property type="entry name" value="HTH_XRE"/>
    <property type="match status" value="1"/>
</dbReference>
<feature type="region of interest" description="Disordered" evidence="1">
    <location>
        <begin position="1"/>
        <end position="22"/>
    </location>
</feature>
<evidence type="ECO:0000259" key="2">
    <source>
        <dbReference type="PROSITE" id="PS50943"/>
    </source>
</evidence>
<name>A0ABZ1WEH1_9ACTN</name>
<dbReference type="Pfam" id="PF04149">
    <property type="entry name" value="DUF397"/>
    <property type="match status" value="1"/>
</dbReference>
<evidence type="ECO:0000256" key="1">
    <source>
        <dbReference type="SAM" id="MobiDB-lite"/>
    </source>
</evidence>
<evidence type="ECO:0000313" key="3">
    <source>
        <dbReference type="EMBL" id="WUS59291.1"/>
    </source>
</evidence>
<dbReference type="InterPro" id="IPR007278">
    <property type="entry name" value="DUF397"/>
</dbReference>
<proteinExistence type="predicted"/>
<feature type="compositionally biased region" description="Pro residues" evidence="1">
    <location>
        <begin position="7"/>
        <end position="16"/>
    </location>
</feature>